<gene>
    <name evidence="8" type="primary">uvsE</name>
    <name evidence="8" type="ORF">GJG86_03840</name>
</gene>
<dbReference type="GO" id="GO:0004519">
    <property type="term" value="F:endonuclease activity"/>
    <property type="evidence" value="ECO:0007669"/>
    <property type="project" value="UniProtKB-KW"/>
</dbReference>
<evidence type="ECO:0000256" key="4">
    <source>
        <dbReference type="ARBA" id="ARBA00022769"/>
    </source>
</evidence>
<reference evidence="9" key="1">
    <citation type="submission" date="2019-08" db="EMBL/GenBank/DDBJ databases">
        <title>Arthrobacter sp. nov., isolated from plateau pika and Tibetan wild ass.</title>
        <authorList>
            <person name="Ge Y."/>
        </authorList>
    </citation>
    <scope>NUCLEOTIDE SEQUENCE [LARGE SCALE GENOMIC DNA]</scope>
    <source>
        <strain evidence="9">HF-4214</strain>
    </source>
</reference>
<organism evidence="8 9">
    <name type="scientific">Eggerthella guodeyinii</name>
    <dbReference type="NCBI Taxonomy" id="2690837"/>
    <lineage>
        <taxon>Bacteria</taxon>
        <taxon>Bacillati</taxon>
        <taxon>Actinomycetota</taxon>
        <taxon>Coriobacteriia</taxon>
        <taxon>Eggerthellales</taxon>
        <taxon>Eggerthellaceae</taxon>
        <taxon>Eggerthella</taxon>
    </lineage>
</organism>
<dbReference type="Gene3D" id="3.20.20.150">
    <property type="entry name" value="Divalent-metal-dependent TIM barrel enzymes"/>
    <property type="match status" value="1"/>
</dbReference>
<keyword evidence="1" id="KW-0540">Nuclease</keyword>
<evidence type="ECO:0000313" key="9">
    <source>
        <dbReference type="Proteomes" id="UP000438093"/>
    </source>
</evidence>
<dbReference type="AlphaFoldDB" id="A0A6N7RL07"/>
<dbReference type="GO" id="GO:0006289">
    <property type="term" value="P:nucleotide-excision repair"/>
    <property type="evidence" value="ECO:0007669"/>
    <property type="project" value="InterPro"/>
</dbReference>
<name>A0A6N7RL07_9ACTN</name>
<dbReference type="GO" id="GO:0009411">
    <property type="term" value="P:response to UV"/>
    <property type="evidence" value="ECO:0007669"/>
    <property type="project" value="InterPro"/>
</dbReference>
<dbReference type="Pfam" id="PF08349">
    <property type="entry name" value="DUF1722"/>
    <property type="match status" value="1"/>
</dbReference>
<keyword evidence="9" id="KW-1185">Reference proteome</keyword>
<evidence type="ECO:0000256" key="3">
    <source>
        <dbReference type="ARBA" id="ARBA00022763"/>
    </source>
</evidence>
<protein>
    <submittedName>
        <fullName evidence="8">UV DNA damage repair endonuclease UvsE</fullName>
    </submittedName>
</protein>
<dbReference type="InterPro" id="IPR013560">
    <property type="entry name" value="DUF1722"/>
</dbReference>
<proteinExistence type="predicted"/>
<keyword evidence="4" id="KW-0228">DNA excision</keyword>
<keyword evidence="5" id="KW-0378">Hydrolase</keyword>
<accession>A0A6N7RL07</accession>
<dbReference type="EMBL" id="VTFY01000002">
    <property type="protein sequence ID" value="MRX81627.1"/>
    <property type="molecule type" value="Genomic_DNA"/>
</dbReference>
<keyword evidence="2 8" id="KW-0255">Endonuclease</keyword>
<evidence type="ECO:0000256" key="2">
    <source>
        <dbReference type="ARBA" id="ARBA00022759"/>
    </source>
</evidence>
<evidence type="ECO:0000256" key="5">
    <source>
        <dbReference type="ARBA" id="ARBA00022801"/>
    </source>
</evidence>
<evidence type="ECO:0000256" key="6">
    <source>
        <dbReference type="ARBA" id="ARBA00023204"/>
    </source>
</evidence>
<dbReference type="Proteomes" id="UP000438093">
    <property type="component" value="Unassembled WGS sequence"/>
</dbReference>
<keyword evidence="3" id="KW-0227">DNA damage</keyword>
<dbReference type="InterPro" id="IPR036237">
    <property type="entry name" value="Xyl_isomerase-like_sf"/>
</dbReference>
<dbReference type="GO" id="GO:0016787">
    <property type="term" value="F:hydrolase activity"/>
    <property type="evidence" value="ECO:0007669"/>
    <property type="project" value="UniProtKB-KW"/>
</dbReference>
<dbReference type="Pfam" id="PF03851">
    <property type="entry name" value="UvdE"/>
    <property type="match status" value="1"/>
</dbReference>
<comment type="caution">
    <text evidence="8">The sequence shown here is derived from an EMBL/GenBank/DDBJ whole genome shotgun (WGS) entry which is preliminary data.</text>
</comment>
<feature type="domain" description="DUF1722" evidence="7">
    <location>
        <begin position="327"/>
        <end position="431"/>
    </location>
</feature>
<dbReference type="RefSeq" id="WP_328596094.1">
    <property type="nucleotide sequence ID" value="NZ_VTFY01000002.1"/>
</dbReference>
<evidence type="ECO:0000259" key="7">
    <source>
        <dbReference type="Pfam" id="PF08349"/>
    </source>
</evidence>
<evidence type="ECO:0000313" key="8">
    <source>
        <dbReference type="EMBL" id="MRX81627.1"/>
    </source>
</evidence>
<evidence type="ECO:0000256" key="1">
    <source>
        <dbReference type="ARBA" id="ARBA00022722"/>
    </source>
</evidence>
<keyword evidence="6" id="KW-0234">DNA repair</keyword>
<dbReference type="PANTHER" id="PTHR31290">
    <property type="entry name" value="UV-DAMAGE ENDONUCLEASE"/>
    <property type="match status" value="1"/>
</dbReference>
<sequence>MSIGYASKTLAVPAARMQSVVQRLATPERLAQVIDGNLHALDAALDYQANNGIHLFRISSDVIPFGSSPVNALDWVHDLEPQLAALGRKARRHRIRLSMHPGQYTVLNSPDADVVERAKLDLAYHAAFLDALELDATAKIVLHVGGAYGDKPRALERFASAYGALPSAVRRRLVIENDDRLFTAQDVLALSRATGAPVVFDILHHELNHEPGAPDWRTLLDEAAATWGPEDGVQKMHYAQQAPGRRLGSHTDTIALEPFLAFYRELAEHRDAAGCAGTTGGADTAGRSMPDIMLEVKDKNLSALKCILCTSERGRFTELEREWARYKYAVLEHDQAAYLALRALLKDKRAWPAIPFYETVERALATPVDPGSFRNAAQHVWGYVSDHATPRERASFERLLERDDRRAAKRKLRVLAEKYDQEYLLESYYFTR</sequence>
<dbReference type="SUPFAM" id="SSF51658">
    <property type="entry name" value="Xylose isomerase-like"/>
    <property type="match status" value="1"/>
</dbReference>
<dbReference type="InterPro" id="IPR004601">
    <property type="entry name" value="UvdE"/>
</dbReference>
<dbReference type="NCBIfam" id="TIGR00629">
    <property type="entry name" value="uvde"/>
    <property type="match status" value="1"/>
</dbReference>
<dbReference type="PANTHER" id="PTHR31290:SF5">
    <property type="entry name" value="UV-DAMAGE ENDONUCLEASE"/>
    <property type="match status" value="1"/>
</dbReference>